<evidence type="ECO:0000313" key="6">
    <source>
        <dbReference type="EMBL" id="HIS48749.1"/>
    </source>
</evidence>
<sequence length="182" mass="20635">MAHTKNEHASVKIQVESDSMEILREKLASGVYDIIFLPHFEHYSLDQEAIAWKWTAKDCVYAYMPKSHPLSVKKFVTLSDLSDYGLVALDEAHNPNYVKDIYELFASEGLRPKITASMANAYTIKASRWNLKDIIIADAFFDLPLTGSLVRIPVKGYSNGIICAYRPDHMSQVLKDFLTMIS</sequence>
<keyword evidence="3" id="KW-0238">DNA-binding</keyword>
<gene>
    <name evidence="6" type="ORF">IAB46_14600</name>
</gene>
<comment type="similarity">
    <text evidence="1">Belongs to the LysR transcriptional regulatory family.</text>
</comment>
<dbReference type="PANTHER" id="PTHR30346:SF28">
    <property type="entry name" value="HTH-TYPE TRANSCRIPTIONAL REGULATOR CYNR"/>
    <property type="match status" value="1"/>
</dbReference>
<reference evidence="6" key="1">
    <citation type="submission" date="2020-10" db="EMBL/GenBank/DDBJ databases">
        <authorList>
            <person name="Gilroy R."/>
        </authorList>
    </citation>
    <scope>NUCLEOTIDE SEQUENCE</scope>
    <source>
        <strain evidence="6">CHK178-757</strain>
    </source>
</reference>
<dbReference type="EMBL" id="DVIT01000062">
    <property type="protein sequence ID" value="HIS48749.1"/>
    <property type="molecule type" value="Genomic_DNA"/>
</dbReference>
<dbReference type="SUPFAM" id="SSF53850">
    <property type="entry name" value="Periplasmic binding protein-like II"/>
    <property type="match status" value="1"/>
</dbReference>
<keyword evidence="2" id="KW-0805">Transcription regulation</keyword>
<evidence type="ECO:0000256" key="1">
    <source>
        <dbReference type="ARBA" id="ARBA00009437"/>
    </source>
</evidence>
<protein>
    <recommendedName>
        <fullName evidence="5">LysR substrate-binding domain-containing protein</fullName>
    </recommendedName>
</protein>
<dbReference type="InterPro" id="IPR005119">
    <property type="entry name" value="LysR_subst-bd"/>
</dbReference>
<evidence type="ECO:0000259" key="5">
    <source>
        <dbReference type="Pfam" id="PF03466"/>
    </source>
</evidence>
<evidence type="ECO:0000256" key="2">
    <source>
        <dbReference type="ARBA" id="ARBA00023015"/>
    </source>
</evidence>
<evidence type="ECO:0000313" key="7">
    <source>
        <dbReference type="Proteomes" id="UP000823927"/>
    </source>
</evidence>
<dbReference type="Gene3D" id="3.40.190.290">
    <property type="match status" value="1"/>
</dbReference>
<feature type="domain" description="LysR substrate-binding" evidence="5">
    <location>
        <begin position="5"/>
        <end position="181"/>
    </location>
</feature>
<keyword evidence="4" id="KW-0804">Transcription</keyword>
<dbReference type="GO" id="GO:0003677">
    <property type="term" value="F:DNA binding"/>
    <property type="evidence" value="ECO:0007669"/>
    <property type="project" value="UniProtKB-KW"/>
</dbReference>
<dbReference type="PANTHER" id="PTHR30346">
    <property type="entry name" value="TRANSCRIPTIONAL DUAL REGULATOR HCAR-RELATED"/>
    <property type="match status" value="1"/>
</dbReference>
<accession>A0A9D1JSE9</accession>
<dbReference type="AlphaFoldDB" id="A0A9D1JSE9"/>
<dbReference type="Pfam" id="PF03466">
    <property type="entry name" value="LysR_substrate"/>
    <property type="match status" value="1"/>
</dbReference>
<evidence type="ECO:0000256" key="3">
    <source>
        <dbReference type="ARBA" id="ARBA00023125"/>
    </source>
</evidence>
<organism evidence="6 7">
    <name type="scientific">Candidatus Scybalocola faecigallinarum</name>
    <dbReference type="NCBI Taxonomy" id="2840941"/>
    <lineage>
        <taxon>Bacteria</taxon>
        <taxon>Bacillati</taxon>
        <taxon>Bacillota</taxon>
        <taxon>Clostridia</taxon>
        <taxon>Lachnospirales</taxon>
        <taxon>Lachnospiraceae</taxon>
        <taxon>Lachnospiraceae incertae sedis</taxon>
        <taxon>Candidatus Scybalocola (ex Gilroy et al. 2021)</taxon>
    </lineage>
</organism>
<proteinExistence type="inferred from homology"/>
<name>A0A9D1JSE9_9FIRM</name>
<dbReference type="GO" id="GO:0032993">
    <property type="term" value="C:protein-DNA complex"/>
    <property type="evidence" value="ECO:0007669"/>
    <property type="project" value="TreeGrafter"/>
</dbReference>
<dbReference type="Proteomes" id="UP000823927">
    <property type="component" value="Unassembled WGS sequence"/>
</dbReference>
<comment type="caution">
    <text evidence="6">The sequence shown here is derived from an EMBL/GenBank/DDBJ whole genome shotgun (WGS) entry which is preliminary data.</text>
</comment>
<reference evidence="6" key="2">
    <citation type="journal article" date="2021" name="PeerJ">
        <title>Extensive microbial diversity within the chicken gut microbiome revealed by metagenomics and culture.</title>
        <authorList>
            <person name="Gilroy R."/>
            <person name="Ravi A."/>
            <person name="Getino M."/>
            <person name="Pursley I."/>
            <person name="Horton D.L."/>
            <person name="Alikhan N.F."/>
            <person name="Baker D."/>
            <person name="Gharbi K."/>
            <person name="Hall N."/>
            <person name="Watson M."/>
            <person name="Adriaenssens E.M."/>
            <person name="Foster-Nyarko E."/>
            <person name="Jarju S."/>
            <person name="Secka A."/>
            <person name="Antonio M."/>
            <person name="Oren A."/>
            <person name="Chaudhuri R.R."/>
            <person name="La Ragione R."/>
            <person name="Hildebrand F."/>
            <person name="Pallen M.J."/>
        </authorList>
    </citation>
    <scope>NUCLEOTIDE SEQUENCE</scope>
    <source>
        <strain evidence="6">CHK178-757</strain>
    </source>
</reference>
<evidence type="ECO:0000256" key="4">
    <source>
        <dbReference type="ARBA" id="ARBA00023163"/>
    </source>
</evidence>
<dbReference type="GO" id="GO:0003700">
    <property type="term" value="F:DNA-binding transcription factor activity"/>
    <property type="evidence" value="ECO:0007669"/>
    <property type="project" value="TreeGrafter"/>
</dbReference>